<evidence type="ECO:0000313" key="2">
    <source>
        <dbReference type="Proteomes" id="UP000177507"/>
    </source>
</evidence>
<dbReference type="EMBL" id="MGJI01000009">
    <property type="protein sequence ID" value="OGN05383.1"/>
    <property type="molecule type" value="Genomic_DNA"/>
</dbReference>
<comment type="caution">
    <text evidence="1">The sequence shown here is derived from an EMBL/GenBank/DDBJ whole genome shotgun (WGS) entry which is preliminary data.</text>
</comment>
<protein>
    <submittedName>
        <fullName evidence="1">Uncharacterized protein</fullName>
    </submittedName>
</protein>
<reference evidence="1 2" key="1">
    <citation type="journal article" date="2016" name="Nat. Commun.">
        <title>Thousands of microbial genomes shed light on interconnected biogeochemical processes in an aquifer system.</title>
        <authorList>
            <person name="Anantharaman K."/>
            <person name="Brown C.T."/>
            <person name="Hug L.A."/>
            <person name="Sharon I."/>
            <person name="Castelle C.J."/>
            <person name="Probst A.J."/>
            <person name="Thomas B.C."/>
            <person name="Singh A."/>
            <person name="Wilkins M.J."/>
            <person name="Karaoz U."/>
            <person name="Brodie E.L."/>
            <person name="Williams K.H."/>
            <person name="Hubbard S.S."/>
            <person name="Banfield J.F."/>
        </authorList>
    </citation>
    <scope>NUCLEOTIDE SEQUENCE [LARGE SCALE GENOMIC DNA]</scope>
</reference>
<organism evidence="1 2">
    <name type="scientific">Candidatus Yanofskybacteria bacterium RIFCSPHIGHO2_01_FULL_44_17</name>
    <dbReference type="NCBI Taxonomy" id="1802668"/>
    <lineage>
        <taxon>Bacteria</taxon>
        <taxon>Candidatus Yanofskyibacteriota</taxon>
    </lineage>
</organism>
<dbReference type="STRING" id="1802668.A2831_01440"/>
<dbReference type="Proteomes" id="UP000177507">
    <property type="component" value="Unassembled WGS sequence"/>
</dbReference>
<accession>A0A1F8EX02</accession>
<proteinExistence type="predicted"/>
<gene>
    <name evidence="1" type="ORF">A2831_01440</name>
</gene>
<name>A0A1F8EX02_9BACT</name>
<evidence type="ECO:0000313" key="1">
    <source>
        <dbReference type="EMBL" id="OGN05383.1"/>
    </source>
</evidence>
<dbReference type="AlphaFoldDB" id="A0A1F8EX02"/>
<sequence length="121" mass="13901">MPTKTDKNEYATRGDLRELRQEINEDMRVHVGVLYEKFENEVKVVAESHQDIDRKVDKLDFGVGTLTDEVGKLNNKMDMVVETIGEIKTDISEIKNDLKNKTDIKDHKILEKRVSVLEATA</sequence>